<keyword evidence="2" id="KW-1185">Reference proteome</keyword>
<proteinExistence type="predicted"/>
<organism evidence="1 2">
    <name type="scientific">Sphingomicrobium lutaoense</name>
    <dbReference type="NCBI Taxonomy" id="515949"/>
    <lineage>
        <taxon>Bacteria</taxon>
        <taxon>Pseudomonadati</taxon>
        <taxon>Pseudomonadota</taxon>
        <taxon>Alphaproteobacteria</taxon>
        <taxon>Sphingomonadales</taxon>
        <taxon>Sphingomonadaceae</taxon>
        <taxon>Sphingomicrobium</taxon>
    </lineage>
</organism>
<accession>A0A839YWL8</accession>
<dbReference type="Proteomes" id="UP000578569">
    <property type="component" value="Unassembled WGS sequence"/>
</dbReference>
<dbReference type="EMBL" id="JACICF010000002">
    <property type="protein sequence ID" value="MBB3764601.1"/>
    <property type="molecule type" value="Genomic_DNA"/>
</dbReference>
<name>A0A839YWL8_9SPHN</name>
<evidence type="ECO:0000313" key="2">
    <source>
        <dbReference type="Proteomes" id="UP000578569"/>
    </source>
</evidence>
<gene>
    <name evidence="1" type="ORF">FHS50_001663</name>
</gene>
<protein>
    <submittedName>
        <fullName evidence="1">Uncharacterized protein</fullName>
    </submittedName>
</protein>
<comment type="caution">
    <text evidence="1">The sequence shown here is derived from an EMBL/GenBank/DDBJ whole genome shotgun (WGS) entry which is preliminary data.</text>
</comment>
<dbReference type="AlphaFoldDB" id="A0A839YWL8"/>
<evidence type="ECO:0000313" key="1">
    <source>
        <dbReference type="EMBL" id="MBB3764601.1"/>
    </source>
</evidence>
<sequence>MNIALPSLRQWVIGTAGLASGMATALLLL</sequence>
<reference evidence="1 2" key="1">
    <citation type="submission" date="2020-08" db="EMBL/GenBank/DDBJ databases">
        <title>Genomic Encyclopedia of Type Strains, Phase IV (KMG-IV): sequencing the most valuable type-strain genomes for metagenomic binning, comparative biology and taxonomic classification.</title>
        <authorList>
            <person name="Goeker M."/>
        </authorList>
    </citation>
    <scope>NUCLEOTIDE SEQUENCE [LARGE SCALE GENOMIC DNA]</scope>
    <source>
        <strain evidence="1 2">DSM 24194</strain>
    </source>
</reference>